<protein>
    <recommendedName>
        <fullName evidence="4">Outer membrane assembly lipoprotein YfiO</fullName>
    </recommendedName>
</protein>
<proteinExistence type="predicted"/>
<dbReference type="RefSeq" id="WP_129588345.1">
    <property type="nucleotide sequence ID" value="NZ_NPZB01000001.1"/>
</dbReference>
<sequence>MSKHSCTSMLLGLGLLAISVQAHASGDNGCSAQPGLHHRDYASCSDLVLISPGNDTRFNLLLLLADRGRVQTAMIKYNDPDPSPVPEAILSWPALSNATWYGDVGKSDDATNASSASDPASGRCISNGDGTAHFLQAVQADTSLKPEERNLLVDARTKISAACGNPGRTAALLDPLPGKMQTANGKAFAAYLMAAAVFYGPDPGSARPAFQSLSEVKQPWVREAALYMLARTDLNVAQLNAFSDYGNYDAAKVDQAAIKRAREGMLRYLKTYPDGAYAVSASGLMRRVEWLGGNSDAAAHVYAAALAQRVNGAATVDLLNEIDTRLLLTSQNGATNPLATHDPLLLAVDDLWRMRLDPKDKSNAKLALSANELASQQAVFANDPALFRYLQAVFAYHVQQQPAQVLKLLPAAEPRKGMGYVEFSGQLLRLMAMDDLGQGGVRDGLLKLLPAATQPYQRATLELALAIHDERHQLLAKVFAPDSQVRDPAIRRILLENVAGADILQQQAANAKTPVNERNVALFVLLYRDLMSGRYAEFNTWLARVPADAKPEPDRYQLLNPTPALAVFHWAGNDKGYTCPALSAITTTLARTPDDAHANLCLGEFLRLNRFDHITLAAPNAQERKWRESINTAQQLGTTPLLFPGMQGNRQAIYRRVIADGAAGNDDRAYALVRAIRCYAPSGNNDCGGEDVPVSERKRWFTMLKTTHKSSHWASSVEHYW</sequence>
<keyword evidence="3" id="KW-1185">Reference proteome</keyword>
<feature type="signal peptide" evidence="1">
    <location>
        <begin position="1"/>
        <end position="24"/>
    </location>
</feature>
<reference evidence="2 3" key="1">
    <citation type="submission" date="2017-08" db="EMBL/GenBank/DDBJ databases">
        <title>Lysobacter sylvestris genome.</title>
        <authorList>
            <person name="Zhang D.-C."/>
            <person name="Albuquerque L."/>
            <person name="Franca L."/>
            <person name="Froufe H.J.C."/>
            <person name="Barroso C."/>
            <person name="Egas C."/>
            <person name="Da Costa M."/>
            <person name="Margesin R."/>
        </authorList>
    </citation>
    <scope>NUCLEOTIDE SEQUENCE [LARGE SCALE GENOMIC DNA]</scope>
    <source>
        <strain evidence="2 3">AM20-91</strain>
    </source>
</reference>
<name>A0A2K1Q215_9GAMM</name>
<accession>A0A2K1Q215</accession>
<evidence type="ECO:0008006" key="4">
    <source>
        <dbReference type="Google" id="ProtNLM"/>
    </source>
</evidence>
<dbReference type="Proteomes" id="UP000236220">
    <property type="component" value="Unassembled WGS sequence"/>
</dbReference>
<evidence type="ECO:0000256" key="1">
    <source>
        <dbReference type="SAM" id="SignalP"/>
    </source>
</evidence>
<gene>
    <name evidence="2" type="ORF">Lysil_0703</name>
</gene>
<keyword evidence="1" id="KW-0732">Signal</keyword>
<feature type="chain" id="PRO_5014421043" description="Outer membrane assembly lipoprotein YfiO" evidence="1">
    <location>
        <begin position="25"/>
        <end position="721"/>
    </location>
</feature>
<dbReference type="AlphaFoldDB" id="A0A2K1Q215"/>
<evidence type="ECO:0000313" key="3">
    <source>
        <dbReference type="Proteomes" id="UP000236220"/>
    </source>
</evidence>
<organism evidence="2 3">
    <name type="scientific">Solilutibacter silvestris</name>
    <dbReference type="NCBI Taxonomy" id="1645665"/>
    <lineage>
        <taxon>Bacteria</taxon>
        <taxon>Pseudomonadati</taxon>
        <taxon>Pseudomonadota</taxon>
        <taxon>Gammaproteobacteria</taxon>
        <taxon>Lysobacterales</taxon>
        <taxon>Lysobacteraceae</taxon>
        <taxon>Solilutibacter</taxon>
    </lineage>
</organism>
<evidence type="ECO:0000313" key="2">
    <source>
        <dbReference type="EMBL" id="PNS09074.1"/>
    </source>
</evidence>
<dbReference type="EMBL" id="NPZB01000001">
    <property type="protein sequence ID" value="PNS09074.1"/>
    <property type="molecule type" value="Genomic_DNA"/>
</dbReference>
<comment type="caution">
    <text evidence="2">The sequence shown here is derived from an EMBL/GenBank/DDBJ whole genome shotgun (WGS) entry which is preliminary data.</text>
</comment>
<dbReference type="OrthoDB" id="5583261at2"/>